<evidence type="ECO:0000256" key="13">
    <source>
        <dbReference type="SAM" id="Phobius"/>
    </source>
</evidence>
<evidence type="ECO:0000256" key="4">
    <source>
        <dbReference type="ARBA" id="ARBA00022737"/>
    </source>
</evidence>
<dbReference type="PANTHER" id="PTHR33332">
    <property type="entry name" value="REVERSE TRANSCRIPTASE DOMAIN-CONTAINING PROTEIN"/>
    <property type="match status" value="1"/>
</dbReference>
<dbReference type="FunFam" id="2.10.25.10:FF:000607">
    <property type="entry name" value="Protein delta 2"/>
    <property type="match status" value="1"/>
</dbReference>
<dbReference type="Proteomes" id="UP001623348">
    <property type="component" value="Unassembled WGS sequence"/>
</dbReference>
<dbReference type="PROSITE" id="PS01187">
    <property type="entry name" value="EGF_CA"/>
    <property type="match status" value="1"/>
</dbReference>
<feature type="domain" description="EGF-like" evidence="14">
    <location>
        <begin position="657"/>
        <end position="693"/>
    </location>
</feature>
<feature type="transmembrane region" description="Helical" evidence="13">
    <location>
        <begin position="812"/>
        <end position="834"/>
    </location>
</feature>
<feature type="disulfide bond" evidence="12">
    <location>
        <begin position="512"/>
        <end position="522"/>
    </location>
</feature>
<dbReference type="PROSITE" id="PS50026">
    <property type="entry name" value="EGF_3"/>
    <property type="match status" value="5"/>
</dbReference>
<evidence type="ECO:0000256" key="2">
    <source>
        <dbReference type="ARBA" id="ARBA00022536"/>
    </source>
</evidence>
<dbReference type="GO" id="GO:0045746">
    <property type="term" value="P:negative regulation of Notch signaling pathway"/>
    <property type="evidence" value="ECO:0007669"/>
    <property type="project" value="UniProtKB-ARBA"/>
</dbReference>
<dbReference type="PROSITE" id="PS01186">
    <property type="entry name" value="EGF_2"/>
    <property type="match status" value="4"/>
</dbReference>
<evidence type="ECO:0000256" key="7">
    <source>
        <dbReference type="ARBA" id="ARBA00023157"/>
    </source>
</evidence>
<keyword evidence="5 13" id="KW-1133">Transmembrane helix</keyword>
<feature type="disulfide bond" evidence="12">
    <location>
        <begin position="531"/>
        <end position="540"/>
    </location>
</feature>
<dbReference type="SMART" id="SM00179">
    <property type="entry name" value="EGF_CA"/>
    <property type="match status" value="4"/>
</dbReference>
<comment type="caution">
    <text evidence="12">Lacks conserved residue(s) required for the propagation of feature annotation.</text>
</comment>
<evidence type="ECO:0000256" key="9">
    <source>
        <dbReference type="ARBA" id="ARBA00060273"/>
    </source>
</evidence>
<dbReference type="PROSITE" id="PS00022">
    <property type="entry name" value="EGF_1"/>
    <property type="match status" value="6"/>
</dbReference>
<feature type="domain" description="EGF-like" evidence="14">
    <location>
        <begin position="508"/>
        <end position="541"/>
    </location>
</feature>
<organism evidence="15 16">
    <name type="scientific">Grus japonensis</name>
    <name type="common">Japanese crane</name>
    <name type="synonym">Red-crowned crane</name>
    <dbReference type="NCBI Taxonomy" id="30415"/>
    <lineage>
        <taxon>Eukaryota</taxon>
        <taxon>Metazoa</taxon>
        <taxon>Chordata</taxon>
        <taxon>Craniata</taxon>
        <taxon>Vertebrata</taxon>
        <taxon>Euteleostomi</taxon>
        <taxon>Archelosauria</taxon>
        <taxon>Archosauria</taxon>
        <taxon>Dinosauria</taxon>
        <taxon>Saurischia</taxon>
        <taxon>Theropoda</taxon>
        <taxon>Coelurosauria</taxon>
        <taxon>Aves</taxon>
        <taxon>Neognathae</taxon>
        <taxon>Neoaves</taxon>
        <taxon>Gruiformes</taxon>
        <taxon>Gruidae</taxon>
        <taxon>Grus</taxon>
    </lineage>
</organism>
<dbReference type="InterPro" id="IPR000477">
    <property type="entry name" value="RT_dom"/>
</dbReference>
<reference evidence="15 16" key="1">
    <citation type="submission" date="2024-06" db="EMBL/GenBank/DDBJ databases">
        <title>The draft genome of Grus japonensis, version 3.</title>
        <authorList>
            <person name="Nabeshima K."/>
            <person name="Suzuki S."/>
            <person name="Onuma M."/>
        </authorList>
    </citation>
    <scope>NUCLEOTIDE SEQUENCE [LARGE SCALE GENOMIC DNA]</scope>
    <source>
        <strain evidence="15 16">451A</strain>
    </source>
</reference>
<dbReference type="Pfam" id="PF12661">
    <property type="entry name" value="hEGF"/>
    <property type="match status" value="1"/>
</dbReference>
<keyword evidence="7 12" id="KW-1015">Disulfide bond</keyword>
<feature type="domain" description="EGF-like" evidence="14">
    <location>
        <begin position="614"/>
        <end position="655"/>
    </location>
</feature>
<dbReference type="InterPro" id="IPR018097">
    <property type="entry name" value="EGF_Ca-bd_CS"/>
</dbReference>
<keyword evidence="4" id="KW-0677">Repeat</keyword>
<comment type="subcellular location">
    <subcellularLocation>
        <location evidence="1">Membrane</location>
        <topology evidence="1">Single-pass type I membrane protein</topology>
    </subcellularLocation>
</comment>
<feature type="domain" description="EGF-like" evidence="14">
    <location>
        <begin position="574"/>
        <end position="612"/>
    </location>
</feature>
<evidence type="ECO:0000256" key="6">
    <source>
        <dbReference type="ARBA" id="ARBA00023136"/>
    </source>
</evidence>
<sequence length="880" mass="98968">MGYFNDPDICWRDNTAGHKQSRRFLKRVDDNFLLQMTEEPTRRGAILDLVLTNKEGLVGNVKLKGSLGCSDHEIVEFKILRAARRVHSKLTTLDFRRADFGLFRDLLGRVPRDKALQGRGAQESWSVFKGHLLQAQERCIPTKRKSGKTTRRPTWVNKELLGKVKQKKEAYRGWKQGQAAWEEYRDTVQATRDQIGETWIRWMDHLVDKELAGWLHSKSCGQQPNVQVETSGAPQGSVLGAALFNIFVGDTDSGIECTLSKFADDTKLCGVVDTLEGRDAIQRDLDRLERWACANLMKFNKAKCKVLHVGRRNPKHNYRLGGEWIESSPEEKDLGVLVEEKLNMSRQCALAAQKAICILGCIKRSVTSRSREVILPLYSALVRPHLEYHVHLWGPQYRRDIKLLERVRRRATKLIRGLEHLSYEDTLRELGWFSLEKRRLRGDLIAAFQYLKGPTGKLERDCLSGSPHDPPRRRGVHLGGATLTMLRSFCLQLMSLVWILLAHHQLAQGDDCSERCNLAHGCCDQDGKCRCDPGWEGEYCEECVRMPGCLHGTCHQPWQCICHTGWAGKFCDKDIHICEHQSPCQNGAQCIYDRDGEYSCLCPEGFHGKDCEMKTGPCEKAGSPCKNGGQCQDENGFASNFTCRCLAGFVGALCENDVDDCLMRPCANGATCHDGINRFSCQCQVGFEGRFCTININDCASQPCKNGAKCYDRINDYDCLCPDRFTGKTCEISVPEPTWAPPYHPANHENGGVVKSTTSEMPGVTQPEPVRTAVTGRRVANHSEKEPGGGLLKISVKEVVTQRDSGLSEAQLVTVLVFGVLTAVLVLITVLLMLRNWQRGRQRSNWCQSPSQAARKLQDQECQVGMLNTILIEPRKTTEL</sequence>
<name>A0ABC9WP35_GRUJA</name>
<dbReference type="FunFam" id="2.10.25.10:FF:000118">
    <property type="entry name" value="protein delta homolog 2"/>
    <property type="match status" value="2"/>
</dbReference>
<proteinExistence type="predicted"/>
<dbReference type="InterPro" id="IPR000742">
    <property type="entry name" value="EGF"/>
</dbReference>
<dbReference type="Pfam" id="PF21700">
    <property type="entry name" value="EGF_DL_JAG"/>
    <property type="match status" value="1"/>
</dbReference>
<dbReference type="InterPro" id="IPR013032">
    <property type="entry name" value="EGF-like_CS"/>
</dbReference>
<dbReference type="Pfam" id="PF00008">
    <property type="entry name" value="EGF"/>
    <property type="match status" value="3"/>
</dbReference>
<evidence type="ECO:0000256" key="1">
    <source>
        <dbReference type="ARBA" id="ARBA00004479"/>
    </source>
</evidence>
<evidence type="ECO:0000256" key="11">
    <source>
        <dbReference type="ARBA" id="ARBA00078815"/>
    </source>
</evidence>
<dbReference type="FunFam" id="2.10.25.10:FF:000018">
    <property type="entry name" value="Delta-like 1"/>
    <property type="match status" value="1"/>
</dbReference>
<feature type="disulfide bond" evidence="12">
    <location>
        <begin position="602"/>
        <end position="611"/>
    </location>
</feature>
<protein>
    <recommendedName>
        <fullName evidence="10">Protein delta homolog 2</fullName>
    </recommendedName>
    <alternativeName>
        <fullName evidence="11">Epidermal growth factor-like protein 9</fullName>
    </alternativeName>
</protein>
<dbReference type="InterPro" id="IPR001881">
    <property type="entry name" value="EGF-like_Ca-bd_dom"/>
</dbReference>
<dbReference type="CDD" id="cd00054">
    <property type="entry name" value="EGF_CA"/>
    <property type="match status" value="4"/>
</dbReference>
<feature type="domain" description="EGF-like" evidence="14">
    <location>
        <begin position="695"/>
        <end position="731"/>
    </location>
</feature>
<evidence type="ECO:0000313" key="15">
    <source>
        <dbReference type="EMBL" id="GAB0187213.1"/>
    </source>
</evidence>
<dbReference type="PROSITE" id="PS00010">
    <property type="entry name" value="ASX_HYDROXYL"/>
    <property type="match status" value="2"/>
</dbReference>
<evidence type="ECO:0000256" key="10">
    <source>
        <dbReference type="ARBA" id="ARBA00072388"/>
    </source>
</evidence>
<evidence type="ECO:0000256" key="5">
    <source>
        <dbReference type="ARBA" id="ARBA00022989"/>
    </source>
</evidence>
<evidence type="ECO:0000313" key="16">
    <source>
        <dbReference type="Proteomes" id="UP001623348"/>
    </source>
</evidence>
<keyword evidence="6 13" id="KW-0472">Membrane</keyword>
<evidence type="ECO:0000256" key="12">
    <source>
        <dbReference type="PROSITE-ProRule" id="PRU00076"/>
    </source>
</evidence>
<keyword evidence="8" id="KW-0325">Glycoprotein</keyword>
<keyword evidence="2 12" id="KW-0245">EGF-like domain</keyword>
<dbReference type="Pfam" id="PF00078">
    <property type="entry name" value="RVT_1"/>
    <property type="match status" value="1"/>
</dbReference>
<evidence type="ECO:0000256" key="8">
    <source>
        <dbReference type="ARBA" id="ARBA00023180"/>
    </source>
</evidence>
<evidence type="ECO:0000259" key="14">
    <source>
        <dbReference type="PROSITE" id="PS50026"/>
    </source>
</evidence>
<dbReference type="AlphaFoldDB" id="A0ABC9WP35"/>
<keyword evidence="3 13" id="KW-0812">Transmembrane</keyword>
<dbReference type="InterPro" id="IPR000152">
    <property type="entry name" value="EGF-type_Asp/Asn_hydroxyl_site"/>
</dbReference>
<dbReference type="FunFam" id="2.10.25.10:FF:000263">
    <property type="entry name" value="Protein delta homolog 2"/>
    <property type="match status" value="1"/>
</dbReference>
<comment type="caution">
    <text evidence="15">The sequence shown here is derived from an EMBL/GenBank/DDBJ whole genome shotgun (WGS) entry which is preliminary data.</text>
</comment>
<keyword evidence="16" id="KW-1185">Reference proteome</keyword>
<dbReference type="SUPFAM" id="SSF57196">
    <property type="entry name" value="EGF/Laminin"/>
    <property type="match status" value="4"/>
</dbReference>
<dbReference type="EMBL" id="BAAFJT010000003">
    <property type="protein sequence ID" value="GAB0187213.1"/>
    <property type="molecule type" value="Genomic_DNA"/>
</dbReference>
<feature type="disulfide bond" evidence="12">
    <location>
        <begin position="683"/>
        <end position="692"/>
    </location>
</feature>
<feature type="disulfide bond" evidence="12">
    <location>
        <begin position="645"/>
        <end position="654"/>
    </location>
</feature>
<comment type="function">
    <text evidence="9">Regulates adipogenesis.</text>
</comment>
<accession>A0ABC9WP35</accession>
<evidence type="ECO:0000256" key="3">
    <source>
        <dbReference type="ARBA" id="ARBA00022692"/>
    </source>
</evidence>
<dbReference type="GO" id="GO:0016020">
    <property type="term" value="C:membrane"/>
    <property type="evidence" value="ECO:0007669"/>
    <property type="project" value="UniProtKB-SubCell"/>
</dbReference>
<dbReference type="Gene3D" id="2.10.25.10">
    <property type="entry name" value="Laminin"/>
    <property type="match status" value="5"/>
</dbReference>
<dbReference type="SMART" id="SM00181">
    <property type="entry name" value="EGF"/>
    <property type="match status" value="6"/>
</dbReference>
<gene>
    <name evidence="15" type="ORF">GRJ2_001186600</name>
</gene>
<feature type="disulfide bond" evidence="12">
    <location>
        <begin position="721"/>
        <end position="730"/>
    </location>
</feature>